<accession>A0AAQ3P0P5</accession>
<sequence>MKEEHTDSGILKRSRIEAFCRCGKPITKKLNLVLESKSHYFNVPFQATTTSTKPNRIFGSNIPSSDVYLVIFHKITTVACWSVSQNNDSNKFDSRKIVVKPSSQEVNRFISFQKIIRHSHS</sequence>
<evidence type="ECO:0000313" key="1">
    <source>
        <dbReference type="EMBL" id="WVZ19500.1"/>
    </source>
</evidence>
<dbReference type="AlphaFoldDB" id="A0AAQ3P0P5"/>
<reference evidence="1 2" key="1">
    <citation type="journal article" date="2023" name="Life. Sci Alliance">
        <title>Evolutionary insights into 3D genome organization and epigenetic landscape of Vigna mungo.</title>
        <authorList>
            <person name="Junaid A."/>
            <person name="Singh B."/>
            <person name="Bhatia S."/>
        </authorList>
    </citation>
    <scope>NUCLEOTIDE SEQUENCE [LARGE SCALE GENOMIC DNA]</scope>
    <source>
        <strain evidence="1">Urdbean</strain>
    </source>
</reference>
<dbReference type="EMBL" id="CP144699">
    <property type="protein sequence ID" value="WVZ19500.1"/>
    <property type="molecule type" value="Genomic_DNA"/>
</dbReference>
<gene>
    <name evidence="1" type="ORF">V8G54_006822</name>
</gene>
<name>A0AAQ3P0P5_VIGMU</name>
<organism evidence="1 2">
    <name type="scientific">Vigna mungo</name>
    <name type="common">Black gram</name>
    <name type="synonym">Phaseolus mungo</name>
    <dbReference type="NCBI Taxonomy" id="3915"/>
    <lineage>
        <taxon>Eukaryota</taxon>
        <taxon>Viridiplantae</taxon>
        <taxon>Streptophyta</taxon>
        <taxon>Embryophyta</taxon>
        <taxon>Tracheophyta</taxon>
        <taxon>Spermatophyta</taxon>
        <taxon>Magnoliopsida</taxon>
        <taxon>eudicotyledons</taxon>
        <taxon>Gunneridae</taxon>
        <taxon>Pentapetalae</taxon>
        <taxon>rosids</taxon>
        <taxon>fabids</taxon>
        <taxon>Fabales</taxon>
        <taxon>Fabaceae</taxon>
        <taxon>Papilionoideae</taxon>
        <taxon>50 kb inversion clade</taxon>
        <taxon>NPAAA clade</taxon>
        <taxon>indigoferoid/millettioid clade</taxon>
        <taxon>Phaseoleae</taxon>
        <taxon>Vigna</taxon>
    </lineage>
</organism>
<proteinExistence type="predicted"/>
<evidence type="ECO:0000313" key="2">
    <source>
        <dbReference type="Proteomes" id="UP001374535"/>
    </source>
</evidence>
<dbReference type="Proteomes" id="UP001374535">
    <property type="component" value="Chromosome 2"/>
</dbReference>
<protein>
    <submittedName>
        <fullName evidence="1">Uncharacterized protein</fullName>
    </submittedName>
</protein>
<keyword evidence="2" id="KW-1185">Reference proteome</keyword>